<dbReference type="Gene3D" id="3.40.50.1820">
    <property type="entry name" value="alpha/beta hydrolase"/>
    <property type="match status" value="1"/>
</dbReference>
<keyword evidence="1 3" id="KW-0378">Hydrolase</keyword>
<keyword evidence="4" id="KW-1185">Reference proteome</keyword>
<dbReference type="EMBL" id="SRLE01000005">
    <property type="protein sequence ID" value="TGD74728.1"/>
    <property type="molecule type" value="Genomic_DNA"/>
</dbReference>
<dbReference type="AlphaFoldDB" id="A0A4Z0M5S6"/>
<sequence length="267" mass="28471">MVAKSGIWHSTTGAGPPVVLIHGLFGSAGNLGALGRDLADRYTVYSIDLPNHGRSSWVDDPGVPHMANLLRAWLDEQGLARAAFVGHSLGGKVAMQLALNEPEVVSALVAADIAPVTYPGGGHDSIFAALEAVEDAAVDSRAAAAKVMGEHLQEEGVIQFLLMSLERKAEGGYGWRFNLRELHRGYDGLRSAPEGEPFAGPVLFVKGGESNYILPQHREQVTALFPAAQMKVMPGCGHWLHAEQPAQFNRIVGRFLDTHVAAGQALS</sequence>
<gene>
    <name evidence="3" type="ORF">E4634_05880</name>
</gene>
<comment type="caution">
    <text evidence="3">The sequence shown here is derived from an EMBL/GenBank/DDBJ whole genome shotgun (WGS) entry which is preliminary data.</text>
</comment>
<dbReference type="InterPro" id="IPR000073">
    <property type="entry name" value="AB_hydrolase_1"/>
</dbReference>
<dbReference type="Proteomes" id="UP000298050">
    <property type="component" value="Unassembled WGS sequence"/>
</dbReference>
<dbReference type="PRINTS" id="PR00412">
    <property type="entry name" value="EPOXHYDRLASE"/>
</dbReference>
<name>A0A4Z0M5S6_9GAMM</name>
<feature type="domain" description="AB hydrolase-1" evidence="2">
    <location>
        <begin position="18"/>
        <end position="250"/>
    </location>
</feature>
<dbReference type="SUPFAM" id="SSF53474">
    <property type="entry name" value="alpha/beta-Hydrolases"/>
    <property type="match status" value="1"/>
</dbReference>
<evidence type="ECO:0000313" key="3">
    <source>
        <dbReference type="EMBL" id="TGD74728.1"/>
    </source>
</evidence>
<accession>A0A4Z0M5S6</accession>
<proteinExistence type="predicted"/>
<reference evidence="3 4" key="1">
    <citation type="submission" date="2019-04" db="EMBL/GenBank/DDBJ databases">
        <title>Taxonomy of novel Haliea sp. from mangrove soil of West Coast of India.</title>
        <authorList>
            <person name="Verma A."/>
            <person name="Kumar P."/>
            <person name="Krishnamurthi S."/>
        </authorList>
    </citation>
    <scope>NUCLEOTIDE SEQUENCE [LARGE SCALE GENOMIC DNA]</scope>
    <source>
        <strain evidence="3 4">SAOS-164</strain>
    </source>
</reference>
<dbReference type="OrthoDB" id="9808398at2"/>
<dbReference type="PRINTS" id="PR00111">
    <property type="entry name" value="ABHYDROLASE"/>
</dbReference>
<dbReference type="InterPro" id="IPR029058">
    <property type="entry name" value="AB_hydrolase_fold"/>
</dbReference>
<protein>
    <submittedName>
        <fullName evidence="3">Alpha/beta fold hydrolase</fullName>
    </submittedName>
</protein>
<evidence type="ECO:0000256" key="1">
    <source>
        <dbReference type="ARBA" id="ARBA00022801"/>
    </source>
</evidence>
<dbReference type="RefSeq" id="WP_135441768.1">
    <property type="nucleotide sequence ID" value="NZ_SRLE01000005.1"/>
</dbReference>
<dbReference type="Pfam" id="PF12697">
    <property type="entry name" value="Abhydrolase_6"/>
    <property type="match status" value="1"/>
</dbReference>
<dbReference type="PANTHER" id="PTHR46118:SF4">
    <property type="entry name" value="PROTEIN ABHD11"/>
    <property type="match status" value="1"/>
</dbReference>
<organism evidence="3 4">
    <name type="scientific">Mangrovimicrobium sediminis</name>
    <dbReference type="NCBI Taxonomy" id="2562682"/>
    <lineage>
        <taxon>Bacteria</taxon>
        <taxon>Pseudomonadati</taxon>
        <taxon>Pseudomonadota</taxon>
        <taxon>Gammaproteobacteria</taxon>
        <taxon>Cellvibrionales</taxon>
        <taxon>Halieaceae</taxon>
        <taxon>Mangrovimicrobium</taxon>
    </lineage>
</organism>
<dbReference type="InterPro" id="IPR000639">
    <property type="entry name" value="Epox_hydrolase-like"/>
</dbReference>
<dbReference type="GO" id="GO:0016787">
    <property type="term" value="F:hydrolase activity"/>
    <property type="evidence" value="ECO:0007669"/>
    <property type="project" value="UniProtKB-KW"/>
</dbReference>
<evidence type="ECO:0000259" key="2">
    <source>
        <dbReference type="Pfam" id="PF12697"/>
    </source>
</evidence>
<dbReference type="PANTHER" id="PTHR46118">
    <property type="entry name" value="PROTEIN ABHD11"/>
    <property type="match status" value="1"/>
</dbReference>
<evidence type="ECO:0000313" key="4">
    <source>
        <dbReference type="Proteomes" id="UP000298050"/>
    </source>
</evidence>